<evidence type="ECO:0000259" key="5">
    <source>
        <dbReference type="Pfam" id="PF26187"/>
    </source>
</evidence>
<dbReference type="InterPro" id="IPR058685">
    <property type="entry name" value="Ig_NPHP4_4th"/>
</dbReference>
<name>A0A077ZPM7_STYLE</name>
<reference evidence="6 7" key="1">
    <citation type="submission" date="2014-06" db="EMBL/GenBank/DDBJ databases">
        <authorList>
            <person name="Swart Estienne"/>
        </authorList>
    </citation>
    <scope>NUCLEOTIDE SEQUENCE [LARGE SCALE GENOMIC DNA]</scope>
    <source>
        <strain evidence="6 7">130c</strain>
    </source>
</reference>
<evidence type="ECO:0000313" key="7">
    <source>
        <dbReference type="Proteomes" id="UP000039865"/>
    </source>
</evidence>
<dbReference type="Pfam" id="PF26015">
    <property type="entry name" value="Ig_NPH4_3rd"/>
    <property type="match status" value="1"/>
</dbReference>
<sequence length="1524" mass="174769">MMQNNQFLQLPNQNQSPNFGGGAPALSLDKAQSSYTYASKRARKQHWFNQMKHNKKLETEMLLKNYKLDSPSRSFLITLCGVSGVPLNANIPEQAPIQGSKFHVEYYMTLFNSELGSHGSFYGRTYRSQPIEINGSSIQIDTKQEDYVYFHTSYTEKTSKLVVEVVIVREFSGQKTYSSAGFALCPIFEFGGKTLIELTKGSPRSIAQTGHIPQGKSPGRFQYEIRDFAPIDPLKILIPKNCFCSPHDVVPGLIGDKPPLPRSPNKNIGENIKCELMKKENIHIHNIQVITSIAFESRFENFLRRMKQEKMRTARGHIHGGVDNVYISERRILVSANNSWQNICTESQSTLNPPNENGISISGGSITLKNFICHPLVALVFRIEYKAMLPSEKGNDSFYFTIGWTYHVPTFNNAGGLQDETIEADVELGPGCVPSGELLWDPNAEDINYYQIKLKAVVSANSIAPNELMDQSYIPNRQNALNQQHHQNHNQRPMIQQPNAINNLDNPAMAQQHNQIRQLELQLQHQAKLKQEADARFEMLEIQRQKDLNANHQINPNDAMERKYREEQRLLQLQKNQVQQELELMRKNMRDYQDSLKQAAMSQTQNMMQGYQQPYMYQQQYPGQGGYNTQQMYNENHPQNSQQQIAMIGNVFYNMLNMIGETERDRRIVGLSDKLKKMIQNQKFDDLLAPKAPFVGAGMINLLRTTDLPLSDQVNIMKLGQGDLLQHPTAQITSDSIYKDVMSLEVEAQDELKASTIRFKFLCYKSAVNSIEIPNKLYFQFKFFTFPSLISDKVKIVHAPGQENYIRHGQVFYLQKEHPGANKSMNAGTQLQKQLITTDTLHDPNLLESIFEIDPSLSKIKNENMKLAGYLRERFLTVDVFDGETLFLFGTCKIPLYELLRQGRQTIVRAKECEMCDPDTGEFRGSIQLIMSNQGKYVSIKEIYDHKMDTLNMRDGSPTKSRLQPSQNDPNKQSKYRKVIKSKPMDLTKIQQTNNETSLLATHVGMNTNYNQSIISQMSHQQLSAVQQQNADLRKKLRVDRVRKMTIGHSEASAAYTQVDDPSQPDWAKHKSLKEIEVIRETKRDQVLSKVLEEYTQTTEQVSVVPGQIEFYKCKIQNPFNSREVFSIHINDPDERLLSQPELCLVNDPLEWRHWVKQGKGQAPFSYDIIQRPADIILNPMDEVELLFKFMTTRDVSIDPNELASQDIIKPRKIGIIIMQTNRKPHLALELNVVPSSAIIDHTFRFYEPQNSHVTLQIPPFLQLYQQGLFAIASKPNVVVDINRDTSGFQVEAQTSDAPYEVDIIIFVYGDQYREKLLATCLIEIYSMKTLYTKIKAGVQSTQSLELTADNARQVLIHSSNPKIVYMPRREIGRPLKIVPQMVNHISICAKTYLPTTQRVRVNCTDMNSGELVYQWLMIIDADQPKVHKNEMISTKINFSSTHDMFFENRLENPAIYEFATSRPDLIQIIHEKLEYKPRETRKISLNILPQSRFGVIDVFLFANDLDYQAMQCIKLSITYLELP</sequence>
<dbReference type="InterPro" id="IPR058765">
    <property type="entry name" value="NPHP4_C2-like"/>
</dbReference>
<dbReference type="Proteomes" id="UP000039865">
    <property type="component" value="Unassembled WGS sequence"/>
</dbReference>
<feature type="domain" description="NPHP4 C2-like" evidence="4">
    <location>
        <begin position="744"/>
        <end position="916"/>
    </location>
</feature>
<dbReference type="GO" id="GO:0090090">
    <property type="term" value="P:negative regulation of canonical Wnt signaling pathway"/>
    <property type="evidence" value="ECO:0007669"/>
    <property type="project" value="InterPro"/>
</dbReference>
<evidence type="ECO:0000256" key="2">
    <source>
        <dbReference type="SAM" id="MobiDB-lite"/>
    </source>
</evidence>
<dbReference type="OrthoDB" id="313446at2759"/>
<protein>
    <recommendedName>
        <fullName evidence="8">Nephrocystin-4</fullName>
    </recommendedName>
</protein>
<feature type="compositionally biased region" description="Polar residues" evidence="2">
    <location>
        <begin position="958"/>
        <end position="973"/>
    </location>
</feature>
<evidence type="ECO:0000256" key="1">
    <source>
        <dbReference type="SAM" id="Coils"/>
    </source>
</evidence>
<dbReference type="Pfam" id="PF26187">
    <property type="entry name" value="Ig_NPHP4_4th"/>
    <property type="match status" value="1"/>
</dbReference>
<feature type="domain" description="NPHP4 Ig-like" evidence="5">
    <location>
        <begin position="1444"/>
        <end position="1520"/>
    </location>
</feature>
<evidence type="ECO:0000313" key="6">
    <source>
        <dbReference type="EMBL" id="CDW71325.1"/>
    </source>
</evidence>
<dbReference type="PANTHER" id="PTHR31043">
    <property type="entry name" value="NEPHROCYSTIN-4"/>
    <property type="match status" value="1"/>
</dbReference>
<feature type="domain" description="NPHP4 Ig-like" evidence="3">
    <location>
        <begin position="1338"/>
        <end position="1422"/>
    </location>
</feature>
<dbReference type="InParanoid" id="A0A077ZPM7"/>
<dbReference type="PANTHER" id="PTHR31043:SF3">
    <property type="entry name" value="NEPHROCYSTIN-4"/>
    <property type="match status" value="1"/>
</dbReference>
<evidence type="ECO:0008006" key="8">
    <source>
        <dbReference type="Google" id="ProtNLM"/>
    </source>
</evidence>
<feature type="region of interest" description="Disordered" evidence="2">
    <location>
        <begin position="1"/>
        <end position="23"/>
    </location>
</feature>
<keyword evidence="7" id="KW-1185">Reference proteome</keyword>
<dbReference type="EMBL" id="CCKQ01000264">
    <property type="protein sequence ID" value="CDW71325.1"/>
    <property type="molecule type" value="Genomic_DNA"/>
</dbReference>
<dbReference type="Pfam" id="PF26186">
    <property type="entry name" value="NPHP4_C2_3rd"/>
    <property type="match status" value="1"/>
</dbReference>
<proteinExistence type="predicted"/>
<evidence type="ECO:0000259" key="4">
    <source>
        <dbReference type="Pfam" id="PF26186"/>
    </source>
</evidence>
<organism evidence="6 7">
    <name type="scientific">Stylonychia lemnae</name>
    <name type="common">Ciliate</name>
    <dbReference type="NCBI Taxonomy" id="5949"/>
    <lineage>
        <taxon>Eukaryota</taxon>
        <taxon>Sar</taxon>
        <taxon>Alveolata</taxon>
        <taxon>Ciliophora</taxon>
        <taxon>Intramacronucleata</taxon>
        <taxon>Spirotrichea</taxon>
        <taxon>Stichotrichia</taxon>
        <taxon>Sporadotrichida</taxon>
        <taxon>Oxytrichidae</taxon>
        <taxon>Stylonychinae</taxon>
        <taxon>Stylonychia</taxon>
    </lineage>
</organism>
<feature type="region of interest" description="Disordered" evidence="2">
    <location>
        <begin position="950"/>
        <end position="975"/>
    </location>
</feature>
<dbReference type="GO" id="GO:0097730">
    <property type="term" value="C:non-motile cilium"/>
    <property type="evidence" value="ECO:0007669"/>
    <property type="project" value="InterPro"/>
</dbReference>
<dbReference type="InterPro" id="IPR058686">
    <property type="entry name" value="Ig_NPHP4_3rd"/>
</dbReference>
<accession>A0A077ZPM7</accession>
<dbReference type="OMA" id="CKFNIEA"/>
<feature type="compositionally biased region" description="Low complexity" evidence="2">
    <location>
        <begin position="1"/>
        <end position="18"/>
    </location>
</feature>
<evidence type="ECO:0000259" key="3">
    <source>
        <dbReference type="Pfam" id="PF26015"/>
    </source>
</evidence>
<dbReference type="GO" id="GO:0005856">
    <property type="term" value="C:cytoskeleton"/>
    <property type="evidence" value="ECO:0007669"/>
    <property type="project" value="InterPro"/>
</dbReference>
<keyword evidence="1" id="KW-0175">Coiled coil</keyword>
<feature type="coiled-coil region" evidence="1">
    <location>
        <begin position="509"/>
        <end position="595"/>
    </location>
</feature>
<gene>
    <name evidence="6" type="primary">Contig9984.g10678</name>
    <name evidence="6" type="ORF">STYLEM_268</name>
</gene>
<dbReference type="InterPro" id="IPR029775">
    <property type="entry name" value="NPHP4"/>
</dbReference>